<comment type="caution">
    <text evidence="5">The sequence shown here is derived from an EMBL/GenBank/DDBJ whole genome shotgun (WGS) entry which is preliminary data.</text>
</comment>
<feature type="domain" description="FMN hydroxy acid dehydrogenase" evidence="4">
    <location>
        <begin position="49"/>
        <end position="405"/>
    </location>
</feature>
<dbReference type="GO" id="GO:0016491">
    <property type="term" value="F:oxidoreductase activity"/>
    <property type="evidence" value="ECO:0007669"/>
    <property type="project" value="UniProtKB-KW"/>
</dbReference>
<evidence type="ECO:0000313" key="5">
    <source>
        <dbReference type="EMBL" id="KAF7361142.1"/>
    </source>
</evidence>
<dbReference type="InterPro" id="IPR013785">
    <property type="entry name" value="Aldolase_TIM"/>
</dbReference>
<reference evidence="5" key="1">
    <citation type="submission" date="2020-05" db="EMBL/GenBank/DDBJ databases">
        <title>Mycena genomes resolve the evolution of fungal bioluminescence.</title>
        <authorList>
            <person name="Tsai I.J."/>
        </authorList>
    </citation>
    <scope>NUCLEOTIDE SEQUENCE</scope>
    <source>
        <strain evidence="5">160909Yilan</strain>
    </source>
</reference>
<proteinExistence type="predicted"/>
<sequence>MDPTNKPKGPSPHYSLYQRQVFKEGGTTGRRKYSIFESFNLSIKSINYPVPSFSVHPEELSESTKNKLNDRGYFYANSNAGLGWTDRANREAFYHWRIIPRMLPHFTEILPNPSRVATIFGHHIPAPILFAPIGINKLYAAQGELIPATIAGELGLPYCLSTAASQSIEDVAAANDAAAKQKNESNSVYSYRGPPKPKSDASSSPRFYQLYMGHDDEITLSLLTRAFKSGFDVLVLTVDTWQLGWRPTDINIANYAFYYSGSVGNELGKSDPVFMRKHAEELENDPGKWIDSSVWHGKAHTWEKIPWLIKEWKRISNGRPFVLKGIQNVADARRALELGCEGIVVTNHAGRQVDGAVGSLEVLPEIAQAVGDKMTIIFDSGIRTGSDVFKAIALGAHVVGVGRLWSLLADLDITMTVAGYQSIDKDVRGNKDALRFNPYGIPPGKGDHAKL</sequence>
<evidence type="ECO:0000256" key="2">
    <source>
        <dbReference type="ARBA" id="ARBA00023002"/>
    </source>
</evidence>
<feature type="region of interest" description="Disordered" evidence="3">
    <location>
        <begin position="184"/>
        <end position="203"/>
    </location>
</feature>
<dbReference type="Gene3D" id="3.20.20.70">
    <property type="entry name" value="Aldolase class I"/>
    <property type="match status" value="1"/>
</dbReference>
<dbReference type="PANTHER" id="PTHR10578">
    <property type="entry name" value="S -2-HYDROXY-ACID OXIDASE-RELATED"/>
    <property type="match status" value="1"/>
</dbReference>
<keyword evidence="6" id="KW-1185">Reference proteome</keyword>
<evidence type="ECO:0000259" key="4">
    <source>
        <dbReference type="PROSITE" id="PS51349"/>
    </source>
</evidence>
<dbReference type="Proteomes" id="UP000623467">
    <property type="component" value="Unassembled WGS sequence"/>
</dbReference>
<evidence type="ECO:0000256" key="1">
    <source>
        <dbReference type="ARBA" id="ARBA00001917"/>
    </source>
</evidence>
<dbReference type="PANTHER" id="PTHR10578:SF75">
    <property type="entry name" value="L-LACTATE DEHYDROGENASE (AFU_ORTHOLOGUE AFUA_4G07050)"/>
    <property type="match status" value="1"/>
</dbReference>
<dbReference type="EMBL" id="JACAZH010000008">
    <property type="protein sequence ID" value="KAF7361142.1"/>
    <property type="molecule type" value="Genomic_DNA"/>
</dbReference>
<evidence type="ECO:0000313" key="6">
    <source>
        <dbReference type="Proteomes" id="UP000623467"/>
    </source>
</evidence>
<gene>
    <name evidence="5" type="ORF">MSAN_01146000</name>
</gene>
<protein>
    <submittedName>
        <fullName evidence="5">FMN-dependent alpha-hydroxy acid dehydrogenase</fullName>
    </submittedName>
</protein>
<keyword evidence="2" id="KW-0560">Oxidoreductase</keyword>
<dbReference type="PROSITE" id="PS51349">
    <property type="entry name" value="FMN_HYDROXY_ACID_DH_2"/>
    <property type="match status" value="1"/>
</dbReference>
<dbReference type="InterPro" id="IPR000262">
    <property type="entry name" value="FMN-dep_DH"/>
</dbReference>
<organism evidence="5 6">
    <name type="scientific">Mycena sanguinolenta</name>
    <dbReference type="NCBI Taxonomy" id="230812"/>
    <lineage>
        <taxon>Eukaryota</taxon>
        <taxon>Fungi</taxon>
        <taxon>Dikarya</taxon>
        <taxon>Basidiomycota</taxon>
        <taxon>Agaricomycotina</taxon>
        <taxon>Agaricomycetes</taxon>
        <taxon>Agaricomycetidae</taxon>
        <taxon>Agaricales</taxon>
        <taxon>Marasmiineae</taxon>
        <taxon>Mycenaceae</taxon>
        <taxon>Mycena</taxon>
    </lineage>
</organism>
<dbReference type="SUPFAM" id="SSF51395">
    <property type="entry name" value="FMN-linked oxidoreductases"/>
    <property type="match status" value="1"/>
</dbReference>
<comment type="cofactor">
    <cofactor evidence="1">
        <name>FMN</name>
        <dbReference type="ChEBI" id="CHEBI:58210"/>
    </cofactor>
</comment>
<dbReference type="OrthoDB" id="25826at2759"/>
<dbReference type="Pfam" id="PF01070">
    <property type="entry name" value="FMN_dh"/>
    <property type="match status" value="1"/>
</dbReference>
<name>A0A8H6YL99_9AGAR</name>
<dbReference type="InterPro" id="IPR037396">
    <property type="entry name" value="FMN_HAD"/>
</dbReference>
<accession>A0A8H6YL99</accession>
<dbReference type="AlphaFoldDB" id="A0A8H6YL99"/>
<evidence type="ECO:0000256" key="3">
    <source>
        <dbReference type="SAM" id="MobiDB-lite"/>
    </source>
</evidence>